<dbReference type="InterPro" id="IPR027417">
    <property type="entry name" value="P-loop_NTPase"/>
</dbReference>
<evidence type="ECO:0000259" key="1">
    <source>
        <dbReference type="Pfam" id="PF12705"/>
    </source>
</evidence>
<proteinExistence type="predicted"/>
<dbReference type="Gene3D" id="3.40.50.300">
    <property type="entry name" value="P-loop containing nucleotide triphosphate hydrolases"/>
    <property type="match status" value="1"/>
</dbReference>
<dbReference type="EMBL" id="BARW01002194">
    <property type="protein sequence ID" value="GAI68748.1"/>
    <property type="molecule type" value="Genomic_DNA"/>
</dbReference>
<sequence length="286" mass="33108">KIKSPEEMSAYLMEILYYLFDKNETEEENGVNPLSLHKEYIFHIYTSINRLKEILKEKDVKISLETYYKLLNKIVENIKIPFTGEPLVGLQVMGILETRVLDFENLIILSMNEGVLPKTSPPHSFIPYNLRKGFGLPTIEHQDSIYAYYFYRLIQRAKNVYLLYNSSPDNLRSGEMSRFLTQLKLDPGINVTEKDVSFEIKITSGKPIRISKSARVKELLKTYRTNSSHPGYLSPSAINTWLDCTLRFYFRYIAGLEEPGEVLEEADHVVFGNLLHKTINALQKIL</sequence>
<name>X1QKG5_9ZZZZ</name>
<feature type="non-terminal residue" evidence="2">
    <location>
        <position position="1"/>
    </location>
</feature>
<protein>
    <recommendedName>
        <fullName evidence="1">PD-(D/E)XK endonuclease-like domain-containing protein</fullName>
    </recommendedName>
</protein>
<evidence type="ECO:0000313" key="2">
    <source>
        <dbReference type="EMBL" id="GAI68748.1"/>
    </source>
</evidence>
<comment type="caution">
    <text evidence="2">The sequence shown here is derived from an EMBL/GenBank/DDBJ whole genome shotgun (WGS) entry which is preliminary data.</text>
</comment>
<dbReference type="InterPro" id="IPR038726">
    <property type="entry name" value="PDDEXK_AddAB-type"/>
</dbReference>
<reference evidence="2" key="1">
    <citation type="journal article" date="2014" name="Front. Microbiol.">
        <title>High frequency of phylogenetically diverse reductive dehalogenase-homologous genes in deep subseafloor sedimentary metagenomes.</title>
        <authorList>
            <person name="Kawai M."/>
            <person name="Futagami T."/>
            <person name="Toyoda A."/>
            <person name="Takaki Y."/>
            <person name="Nishi S."/>
            <person name="Hori S."/>
            <person name="Arai W."/>
            <person name="Tsubouchi T."/>
            <person name="Morono Y."/>
            <person name="Uchiyama I."/>
            <person name="Ito T."/>
            <person name="Fujiyama A."/>
            <person name="Inagaki F."/>
            <person name="Takami H."/>
        </authorList>
    </citation>
    <scope>NUCLEOTIDE SEQUENCE</scope>
    <source>
        <strain evidence="2">Expedition CK06-06</strain>
    </source>
</reference>
<gene>
    <name evidence="2" type="ORF">S12H4_06299</name>
</gene>
<dbReference type="SUPFAM" id="SSF52540">
    <property type="entry name" value="P-loop containing nucleoside triphosphate hydrolases"/>
    <property type="match status" value="1"/>
</dbReference>
<accession>X1QKG5</accession>
<feature type="domain" description="PD-(D/E)XK endonuclease-like" evidence="1">
    <location>
        <begin position="233"/>
        <end position="283"/>
    </location>
</feature>
<organism evidence="2">
    <name type="scientific">marine sediment metagenome</name>
    <dbReference type="NCBI Taxonomy" id="412755"/>
    <lineage>
        <taxon>unclassified sequences</taxon>
        <taxon>metagenomes</taxon>
        <taxon>ecological metagenomes</taxon>
    </lineage>
</organism>
<dbReference type="Pfam" id="PF12705">
    <property type="entry name" value="PDDEXK_1"/>
    <property type="match status" value="1"/>
</dbReference>
<dbReference type="AlphaFoldDB" id="X1QKG5"/>